<dbReference type="PANTHER" id="PTHR11364">
    <property type="entry name" value="THIOSULFATE SULFERTANSFERASE"/>
    <property type="match status" value="1"/>
</dbReference>
<dbReference type="InterPro" id="IPR045078">
    <property type="entry name" value="TST/MPST-like"/>
</dbReference>
<feature type="domain" description="Rhodanese" evidence="3">
    <location>
        <begin position="165"/>
        <end position="278"/>
    </location>
</feature>
<protein>
    <submittedName>
        <fullName evidence="4">Putative 3-mercaptopyruvate sulfurtransferase</fullName>
    </submittedName>
</protein>
<dbReference type="InterPro" id="IPR036873">
    <property type="entry name" value="Rhodanese-like_dom_sf"/>
</dbReference>
<dbReference type="Pfam" id="PF00581">
    <property type="entry name" value="Rhodanese"/>
    <property type="match status" value="2"/>
</dbReference>
<keyword evidence="2" id="KW-0677">Repeat</keyword>
<sequence>MPPLITPQDLSAIAGEADVRILDVTYFLDDADGTSARRGFEDGHIPGARFLPLGALADRESDLPMTLPGPEQFAHAMSEAGVGHADRIVLYDRSPLHSSARVWWLLTLFGAQSVSLLDGGLEAWRAAGHPVMVGPAGAPEAPGLFVAHADLARVRSLREVLTHVEAGDAQIVDARSPGRFAGAEPEPRPGVEPGHIPGALNLPYSKLFEADGRWKSASAIADAFAAAGVDPARPMVATCGSGITACVLAFGAERIGGLMPVYDGSWTEWGSDPSTPKAKDV</sequence>
<dbReference type="PROSITE" id="PS50206">
    <property type="entry name" value="RHODANESE_3"/>
    <property type="match status" value="2"/>
</dbReference>
<evidence type="ECO:0000259" key="3">
    <source>
        <dbReference type="PROSITE" id="PS50206"/>
    </source>
</evidence>
<name>A0A0A1W9K3_9SPHN</name>
<reference evidence="4 5" key="1">
    <citation type="submission" date="2014-11" db="EMBL/GenBank/DDBJ databases">
        <title>Whole genome shotgun sequence of Sphingomonas parapaucimobilis NBRC 15100.</title>
        <authorList>
            <person name="Katano-Makiyama Y."/>
            <person name="Hosoyama A."/>
            <person name="Hashimoto M."/>
            <person name="Hosoyama Y."/>
            <person name="Noguchi M."/>
            <person name="Numata M."/>
            <person name="Tsuchikane K."/>
            <person name="Hirakata S."/>
            <person name="Uohara A."/>
            <person name="Shimodaira J."/>
            <person name="Ohji S."/>
            <person name="Ichikawa N."/>
            <person name="Kimura A."/>
            <person name="Yamazoe A."/>
            <person name="Fujita N."/>
        </authorList>
    </citation>
    <scope>NUCLEOTIDE SEQUENCE [LARGE SCALE GENOMIC DNA]</scope>
    <source>
        <strain evidence="4 5">NBRC 15100</strain>
    </source>
</reference>
<organism evidence="4 5">
    <name type="scientific">Sphingomonas parapaucimobilis NBRC 15100</name>
    <dbReference type="NCBI Taxonomy" id="1219049"/>
    <lineage>
        <taxon>Bacteria</taxon>
        <taxon>Pseudomonadati</taxon>
        <taxon>Pseudomonadota</taxon>
        <taxon>Alphaproteobacteria</taxon>
        <taxon>Sphingomonadales</taxon>
        <taxon>Sphingomonadaceae</taxon>
        <taxon>Sphingomonas</taxon>
    </lineage>
</organism>
<keyword evidence="5" id="KW-1185">Reference proteome</keyword>
<dbReference type="InterPro" id="IPR001307">
    <property type="entry name" value="Thiosulphate_STrfase_CS"/>
</dbReference>
<dbReference type="AlphaFoldDB" id="A0A0A1W9K3"/>
<dbReference type="Proteomes" id="UP000032305">
    <property type="component" value="Unassembled WGS sequence"/>
</dbReference>
<dbReference type="EMBL" id="BBPI01000072">
    <property type="protein sequence ID" value="GAM02033.1"/>
    <property type="molecule type" value="Genomic_DNA"/>
</dbReference>
<dbReference type="OrthoDB" id="9781034at2"/>
<dbReference type="PANTHER" id="PTHR11364:SF27">
    <property type="entry name" value="SULFURTRANSFERASE"/>
    <property type="match status" value="1"/>
</dbReference>
<dbReference type="RefSeq" id="WP_042489691.1">
    <property type="nucleotide sequence ID" value="NZ_BBPI01000072.1"/>
</dbReference>
<evidence type="ECO:0000313" key="4">
    <source>
        <dbReference type="EMBL" id="GAM02033.1"/>
    </source>
</evidence>
<evidence type="ECO:0000313" key="5">
    <source>
        <dbReference type="Proteomes" id="UP000032305"/>
    </source>
</evidence>
<dbReference type="Gene3D" id="3.40.250.10">
    <property type="entry name" value="Rhodanese-like domain"/>
    <property type="match status" value="2"/>
</dbReference>
<dbReference type="GO" id="GO:0004792">
    <property type="term" value="F:thiosulfate-cyanide sulfurtransferase activity"/>
    <property type="evidence" value="ECO:0007669"/>
    <property type="project" value="InterPro"/>
</dbReference>
<dbReference type="PROSITE" id="PS00380">
    <property type="entry name" value="RHODANESE_1"/>
    <property type="match status" value="1"/>
</dbReference>
<dbReference type="FunFam" id="3.40.250.10:FF:000001">
    <property type="entry name" value="Sulfurtransferase"/>
    <property type="match status" value="1"/>
</dbReference>
<feature type="domain" description="Rhodanese" evidence="3">
    <location>
        <begin position="15"/>
        <end position="133"/>
    </location>
</feature>
<dbReference type="SUPFAM" id="SSF52821">
    <property type="entry name" value="Rhodanese/Cell cycle control phosphatase"/>
    <property type="match status" value="2"/>
</dbReference>
<dbReference type="InterPro" id="IPR001763">
    <property type="entry name" value="Rhodanese-like_dom"/>
</dbReference>
<keyword evidence="1 4" id="KW-0808">Transferase</keyword>
<comment type="caution">
    <text evidence="4">The sequence shown here is derived from an EMBL/GenBank/DDBJ whole genome shotgun (WGS) entry which is preliminary data.</text>
</comment>
<dbReference type="CDD" id="cd01449">
    <property type="entry name" value="TST_Repeat_2"/>
    <property type="match status" value="1"/>
</dbReference>
<dbReference type="CDD" id="cd01448">
    <property type="entry name" value="TST_Repeat_1"/>
    <property type="match status" value="1"/>
</dbReference>
<accession>A0A0A1W9K3</accession>
<dbReference type="eggNOG" id="COG2897">
    <property type="taxonomic scope" value="Bacteria"/>
</dbReference>
<dbReference type="SMART" id="SM00450">
    <property type="entry name" value="RHOD"/>
    <property type="match status" value="2"/>
</dbReference>
<keyword evidence="4" id="KW-0670">Pyruvate</keyword>
<gene>
    <name evidence="4" type="ORF">SP5_072_00150</name>
</gene>
<proteinExistence type="predicted"/>
<evidence type="ECO:0000256" key="2">
    <source>
        <dbReference type="ARBA" id="ARBA00022737"/>
    </source>
</evidence>
<evidence type="ECO:0000256" key="1">
    <source>
        <dbReference type="ARBA" id="ARBA00022679"/>
    </source>
</evidence>